<proteinExistence type="predicted"/>
<evidence type="ECO:0000256" key="1">
    <source>
        <dbReference type="SAM" id="MobiDB-lite"/>
    </source>
</evidence>
<keyword evidence="2" id="KW-1133">Transmembrane helix</keyword>
<dbReference type="EMBL" id="KV010646">
    <property type="protein sequence ID" value="KZV27237.1"/>
    <property type="molecule type" value="Genomic_DNA"/>
</dbReference>
<reference evidence="3 4" key="1">
    <citation type="journal article" date="2015" name="Proc. Natl. Acad. Sci. U.S.A.">
        <title>The resurrection genome of Boea hygrometrica: A blueprint for survival of dehydration.</title>
        <authorList>
            <person name="Xiao L."/>
            <person name="Yang G."/>
            <person name="Zhang L."/>
            <person name="Yang X."/>
            <person name="Zhao S."/>
            <person name="Ji Z."/>
            <person name="Zhou Q."/>
            <person name="Hu M."/>
            <person name="Wang Y."/>
            <person name="Chen M."/>
            <person name="Xu Y."/>
            <person name="Jin H."/>
            <person name="Xiao X."/>
            <person name="Hu G."/>
            <person name="Bao F."/>
            <person name="Hu Y."/>
            <person name="Wan P."/>
            <person name="Li L."/>
            <person name="Deng X."/>
            <person name="Kuang T."/>
            <person name="Xiang C."/>
            <person name="Zhu J.K."/>
            <person name="Oliver M.J."/>
            <person name="He Y."/>
        </authorList>
    </citation>
    <scope>NUCLEOTIDE SEQUENCE [LARGE SCALE GENOMIC DNA]</scope>
    <source>
        <strain evidence="4">cv. XS01</strain>
    </source>
</reference>
<dbReference type="OrthoDB" id="659599at2759"/>
<name>A0A2Z7B6N9_9LAMI</name>
<keyword evidence="2" id="KW-0472">Membrane</keyword>
<dbReference type="PANTHER" id="PTHR33625:SF4">
    <property type="entry name" value="OS08G0179900 PROTEIN"/>
    <property type="match status" value="1"/>
</dbReference>
<gene>
    <name evidence="3" type="ORF">F511_04690</name>
</gene>
<feature type="compositionally biased region" description="Basic and acidic residues" evidence="1">
    <location>
        <begin position="222"/>
        <end position="233"/>
    </location>
</feature>
<evidence type="ECO:0000256" key="2">
    <source>
        <dbReference type="SAM" id="Phobius"/>
    </source>
</evidence>
<keyword evidence="2" id="KW-0812">Transmembrane</keyword>
<feature type="region of interest" description="Disordered" evidence="1">
    <location>
        <begin position="213"/>
        <end position="244"/>
    </location>
</feature>
<protein>
    <submittedName>
        <fullName evidence="3">Uncharacterized protein</fullName>
    </submittedName>
</protein>
<accession>A0A2Z7B6N9</accession>
<dbReference type="Proteomes" id="UP000250235">
    <property type="component" value="Unassembled WGS sequence"/>
</dbReference>
<organism evidence="3 4">
    <name type="scientific">Dorcoceras hygrometricum</name>
    <dbReference type="NCBI Taxonomy" id="472368"/>
    <lineage>
        <taxon>Eukaryota</taxon>
        <taxon>Viridiplantae</taxon>
        <taxon>Streptophyta</taxon>
        <taxon>Embryophyta</taxon>
        <taxon>Tracheophyta</taxon>
        <taxon>Spermatophyta</taxon>
        <taxon>Magnoliopsida</taxon>
        <taxon>eudicotyledons</taxon>
        <taxon>Gunneridae</taxon>
        <taxon>Pentapetalae</taxon>
        <taxon>asterids</taxon>
        <taxon>lamiids</taxon>
        <taxon>Lamiales</taxon>
        <taxon>Gesneriaceae</taxon>
        <taxon>Didymocarpoideae</taxon>
        <taxon>Trichosporeae</taxon>
        <taxon>Loxocarpinae</taxon>
        <taxon>Dorcoceras</taxon>
    </lineage>
</organism>
<dbReference type="PANTHER" id="PTHR33625">
    <property type="entry name" value="OS08G0179900 PROTEIN"/>
    <property type="match status" value="1"/>
</dbReference>
<evidence type="ECO:0000313" key="4">
    <source>
        <dbReference type="Proteomes" id="UP000250235"/>
    </source>
</evidence>
<dbReference type="AlphaFoldDB" id="A0A2Z7B6N9"/>
<evidence type="ECO:0000313" key="3">
    <source>
        <dbReference type="EMBL" id="KZV27237.1"/>
    </source>
</evidence>
<feature type="transmembrane region" description="Helical" evidence="2">
    <location>
        <begin position="295"/>
        <end position="313"/>
    </location>
</feature>
<sequence length="316" mass="32694">MGGGAMRAAAKLTGVSVATGGIRCITAEHLPVSASKRGPFNVRAAATTISSGEEMKLVSSQSQNSCSEIDDWVYTGGEEKVSMGDGEPMPRVVFGGAPTLQEAKEATSELAATIEKTYLSSCDTAGYGSSIAAKHDLGSSLSNSQINCAKACGISEIIAPAITSPAVKAFRLLHESSAAQNVVASIACDPNVWTAVLQNPELQEFLHSQTSLGVSDPVSGADHPEKLSAKSIEDSSSDTESGPANGFADFVQKMKVTLTDMMNSLSDFFGNLFGGKGAKVFANGDGTPRLSAENAMEASFLGLAVMAIVVILFKRA</sequence>
<keyword evidence="4" id="KW-1185">Reference proteome</keyword>